<protein>
    <submittedName>
        <fullName evidence="1">Uncharacterized protein</fullName>
    </submittedName>
</protein>
<accession>A0ACB9DPA5</accession>
<dbReference type="Proteomes" id="UP001055879">
    <property type="component" value="Linkage Group LG03"/>
</dbReference>
<dbReference type="EMBL" id="CM042049">
    <property type="protein sequence ID" value="KAI3748255.1"/>
    <property type="molecule type" value="Genomic_DNA"/>
</dbReference>
<organism evidence="1 2">
    <name type="scientific">Arctium lappa</name>
    <name type="common">Greater burdock</name>
    <name type="synonym">Lappa major</name>
    <dbReference type="NCBI Taxonomy" id="4217"/>
    <lineage>
        <taxon>Eukaryota</taxon>
        <taxon>Viridiplantae</taxon>
        <taxon>Streptophyta</taxon>
        <taxon>Embryophyta</taxon>
        <taxon>Tracheophyta</taxon>
        <taxon>Spermatophyta</taxon>
        <taxon>Magnoliopsida</taxon>
        <taxon>eudicotyledons</taxon>
        <taxon>Gunneridae</taxon>
        <taxon>Pentapetalae</taxon>
        <taxon>asterids</taxon>
        <taxon>campanulids</taxon>
        <taxon>Asterales</taxon>
        <taxon>Asteraceae</taxon>
        <taxon>Carduoideae</taxon>
        <taxon>Cardueae</taxon>
        <taxon>Arctiinae</taxon>
        <taxon>Arctium</taxon>
    </lineage>
</organism>
<proteinExistence type="predicted"/>
<gene>
    <name evidence="1" type="ORF">L6452_11217</name>
</gene>
<keyword evidence="2" id="KW-1185">Reference proteome</keyword>
<reference evidence="1 2" key="2">
    <citation type="journal article" date="2022" name="Mol. Ecol. Resour.">
        <title>The genomes of chicory, endive, great burdock and yacon provide insights into Asteraceae paleo-polyploidization history and plant inulin production.</title>
        <authorList>
            <person name="Fan W."/>
            <person name="Wang S."/>
            <person name="Wang H."/>
            <person name="Wang A."/>
            <person name="Jiang F."/>
            <person name="Liu H."/>
            <person name="Zhao H."/>
            <person name="Xu D."/>
            <person name="Zhang Y."/>
        </authorList>
    </citation>
    <scope>NUCLEOTIDE SEQUENCE [LARGE SCALE GENOMIC DNA]</scope>
    <source>
        <strain evidence="2">cv. Niubang</strain>
    </source>
</reference>
<evidence type="ECO:0000313" key="1">
    <source>
        <dbReference type="EMBL" id="KAI3748255.1"/>
    </source>
</evidence>
<reference evidence="2" key="1">
    <citation type="journal article" date="2022" name="Mol. Ecol. Resour.">
        <title>The genomes of chicory, endive, great burdock and yacon provide insights into Asteraceae palaeo-polyploidization history and plant inulin production.</title>
        <authorList>
            <person name="Fan W."/>
            <person name="Wang S."/>
            <person name="Wang H."/>
            <person name="Wang A."/>
            <person name="Jiang F."/>
            <person name="Liu H."/>
            <person name="Zhao H."/>
            <person name="Xu D."/>
            <person name="Zhang Y."/>
        </authorList>
    </citation>
    <scope>NUCLEOTIDE SEQUENCE [LARGE SCALE GENOMIC DNA]</scope>
    <source>
        <strain evidence="2">cv. Niubang</strain>
    </source>
</reference>
<evidence type="ECO:0000313" key="2">
    <source>
        <dbReference type="Proteomes" id="UP001055879"/>
    </source>
</evidence>
<name>A0ACB9DPA5_ARCLA</name>
<comment type="caution">
    <text evidence="1">The sequence shown here is derived from an EMBL/GenBank/DDBJ whole genome shotgun (WGS) entry which is preliminary data.</text>
</comment>
<sequence>MSVSEVHDSSSSPIEEVAIPIHKVQEEVSEESMEAQNGKHWRKQNLFLEIPSRSLQPSSSEEFVLIKMPQTPTPTPKKVNFNLTPCPSEVRSPATNTSRTKSSKKSLLPKLNFKNRSSVSDTEKAVVNTIPAAPSFLPQEKPSISRSWSFTRIFTPRSKRPSSLPVTPVGSSRGSIHMEAKVQGQMARSHSVPNLNKDVSIKRMDSFFRVVPSTPRAKDADATTPTPTPTGDAVEDEADGGEDIPEEEAVCRICFVELREGGETLKMECSCKGELALAHQECAVKWFSIKGNKTCDVCHQDVRNLSVTLLRIQSSARNRNSATSRATHLEPHGYGDIYRVWQEVPILVIVSMLAYFCFLEQLLVRNMGTGAIALSLPFSCVLGLLSSMTASTMVRRRFIWLYASIQFSFVVVSAHIFYDLIHIQPVLSILLATFAGCGVVMCGSSVLAEALRLRRRWVARSNHEAYSRGVLHPEAPLSSSDANPSHQIEIRNTEAASTTGI</sequence>